<organism evidence="1">
    <name type="scientific">Tanacetum cinerariifolium</name>
    <name type="common">Dalmatian daisy</name>
    <name type="synonym">Chrysanthemum cinerariifolium</name>
    <dbReference type="NCBI Taxonomy" id="118510"/>
    <lineage>
        <taxon>Eukaryota</taxon>
        <taxon>Viridiplantae</taxon>
        <taxon>Streptophyta</taxon>
        <taxon>Embryophyta</taxon>
        <taxon>Tracheophyta</taxon>
        <taxon>Spermatophyta</taxon>
        <taxon>Magnoliopsida</taxon>
        <taxon>eudicotyledons</taxon>
        <taxon>Gunneridae</taxon>
        <taxon>Pentapetalae</taxon>
        <taxon>asterids</taxon>
        <taxon>campanulids</taxon>
        <taxon>Asterales</taxon>
        <taxon>Asteraceae</taxon>
        <taxon>Asteroideae</taxon>
        <taxon>Anthemideae</taxon>
        <taxon>Anthemidinae</taxon>
        <taxon>Tanacetum</taxon>
    </lineage>
</organism>
<protein>
    <submittedName>
        <fullName evidence="1">Uncharacterized protein</fullName>
    </submittedName>
</protein>
<gene>
    <name evidence="1" type="ORF">Tci_003431</name>
</gene>
<dbReference type="EMBL" id="BKCJ010000253">
    <property type="protein sequence ID" value="GEU31453.1"/>
    <property type="molecule type" value="Genomic_DNA"/>
</dbReference>
<proteinExistence type="predicted"/>
<accession>A0A6L2J351</accession>
<comment type="caution">
    <text evidence="1">The sequence shown here is derived from an EMBL/GenBank/DDBJ whole genome shotgun (WGS) entry which is preliminary data.</text>
</comment>
<dbReference type="AlphaFoldDB" id="A0A6L2J351"/>
<reference evidence="1" key="1">
    <citation type="journal article" date="2019" name="Sci. Rep.">
        <title>Draft genome of Tanacetum cinerariifolium, the natural source of mosquito coil.</title>
        <authorList>
            <person name="Yamashiro T."/>
            <person name="Shiraishi A."/>
            <person name="Satake H."/>
            <person name="Nakayama K."/>
        </authorList>
    </citation>
    <scope>NUCLEOTIDE SEQUENCE</scope>
</reference>
<name>A0A6L2J351_TANCI</name>
<sequence>MMANNISNPLNSEDEEERWSVTASLRDLAESIIRKEVAEMEMIKAREAARIQAEHRRLERENELMEMMLNSHLQIINSVLSHHRKRKRAEHEDNCDSPVSFQREGAMLLSLLQFSLGM</sequence>
<evidence type="ECO:0000313" key="1">
    <source>
        <dbReference type="EMBL" id="GEU31453.1"/>
    </source>
</evidence>